<feature type="non-terminal residue" evidence="2">
    <location>
        <position position="159"/>
    </location>
</feature>
<name>A0A9Q0EVC7_9TELE</name>
<protein>
    <submittedName>
        <fullName evidence="2">Uncharacterized protein</fullName>
    </submittedName>
</protein>
<feature type="compositionally biased region" description="Basic residues" evidence="1">
    <location>
        <begin position="17"/>
        <end position="26"/>
    </location>
</feature>
<evidence type="ECO:0000313" key="3">
    <source>
        <dbReference type="Proteomes" id="UP001148018"/>
    </source>
</evidence>
<dbReference type="AlphaFoldDB" id="A0A9Q0EVC7"/>
<accession>A0A9Q0EVC7</accession>
<proteinExistence type="predicted"/>
<dbReference type="Proteomes" id="UP001148018">
    <property type="component" value="Unassembled WGS sequence"/>
</dbReference>
<comment type="caution">
    <text evidence="2">The sequence shown here is derived from an EMBL/GenBank/DDBJ whole genome shotgun (WGS) entry which is preliminary data.</text>
</comment>
<dbReference type="EMBL" id="JANIIK010000037">
    <property type="protein sequence ID" value="KAJ3611357.1"/>
    <property type="molecule type" value="Genomic_DNA"/>
</dbReference>
<reference evidence="2" key="1">
    <citation type="submission" date="2022-07" db="EMBL/GenBank/DDBJ databases">
        <title>Chromosome-level genome of Muraenolepis orangiensis.</title>
        <authorList>
            <person name="Kim J."/>
        </authorList>
    </citation>
    <scope>NUCLEOTIDE SEQUENCE</scope>
    <source>
        <strain evidence="2">KU_S4_2022</strain>
        <tissue evidence="2">Muscle</tissue>
    </source>
</reference>
<gene>
    <name evidence="2" type="ORF">NHX12_021373</name>
</gene>
<feature type="region of interest" description="Disordered" evidence="1">
    <location>
        <begin position="1"/>
        <end position="42"/>
    </location>
</feature>
<organism evidence="2 3">
    <name type="scientific">Muraenolepis orangiensis</name>
    <name type="common">Patagonian moray cod</name>
    <dbReference type="NCBI Taxonomy" id="630683"/>
    <lineage>
        <taxon>Eukaryota</taxon>
        <taxon>Metazoa</taxon>
        <taxon>Chordata</taxon>
        <taxon>Craniata</taxon>
        <taxon>Vertebrata</taxon>
        <taxon>Euteleostomi</taxon>
        <taxon>Actinopterygii</taxon>
        <taxon>Neopterygii</taxon>
        <taxon>Teleostei</taxon>
        <taxon>Neoteleostei</taxon>
        <taxon>Acanthomorphata</taxon>
        <taxon>Zeiogadaria</taxon>
        <taxon>Gadariae</taxon>
        <taxon>Gadiformes</taxon>
        <taxon>Muraenolepidoidei</taxon>
        <taxon>Muraenolepididae</taxon>
        <taxon>Muraenolepis</taxon>
    </lineage>
</organism>
<keyword evidence="3" id="KW-1185">Reference proteome</keyword>
<sequence length="159" mass="17293">VPQVELRTLSPDPMDQRRRRGVRRRPGVSTDGYVLTDLDDGPGPQTLYSTKATGSPGNQLEVTVGWRIWLKGWEMGDLEAAQQGVGHPGVCGGRGQLTEDPAAEGEVTDEEEVISAVPFMAFTFTMGGLRPRVPPFVSVTIVRHVIISDLNSLKKNLTP</sequence>
<evidence type="ECO:0000256" key="1">
    <source>
        <dbReference type="SAM" id="MobiDB-lite"/>
    </source>
</evidence>
<evidence type="ECO:0000313" key="2">
    <source>
        <dbReference type="EMBL" id="KAJ3611357.1"/>
    </source>
</evidence>